<dbReference type="PIRSF" id="PIRSF036922">
    <property type="entry name" value="RNaseH_PGAM"/>
    <property type="match status" value="1"/>
</dbReference>
<dbReference type="Gene3D" id="3.30.420.10">
    <property type="entry name" value="Ribonuclease H-like superfamily/Ribonuclease H"/>
    <property type="match status" value="1"/>
</dbReference>
<dbReference type="InterPro" id="IPR002156">
    <property type="entry name" value="RNaseH_domain"/>
</dbReference>
<evidence type="ECO:0000256" key="2">
    <source>
        <dbReference type="PIRSR" id="PIRSR613078-1"/>
    </source>
</evidence>
<dbReference type="InterPro" id="IPR036397">
    <property type="entry name" value="RNaseH_sf"/>
</dbReference>
<gene>
    <name evidence="6" type="ORF">NCTC949_01332</name>
    <name evidence="5" type="ORF">UL82_03840</name>
</gene>
<dbReference type="RefSeq" id="WP_046439083.1">
    <property type="nucleotide sequence ID" value="NZ_CP011312.1"/>
</dbReference>
<evidence type="ECO:0000313" key="5">
    <source>
        <dbReference type="EMBL" id="AKE40974.1"/>
    </source>
</evidence>
<proteinExistence type="predicted"/>
<dbReference type="NCBIfam" id="NF005567">
    <property type="entry name" value="PRK07238.1"/>
    <property type="match status" value="1"/>
</dbReference>
<dbReference type="OrthoDB" id="5296884at2"/>
<dbReference type="SMART" id="SM00855">
    <property type="entry name" value="PGAM"/>
    <property type="match status" value="1"/>
</dbReference>
<dbReference type="AlphaFoldDB" id="A0A0F6TDK1"/>
<feature type="active site" description="Tele-phosphohistidine intermediate" evidence="1">
    <location>
        <position position="186"/>
    </location>
</feature>
<dbReference type="Proteomes" id="UP000033457">
    <property type="component" value="Chromosome"/>
</dbReference>
<dbReference type="GO" id="GO:0005737">
    <property type="term" value="C:cytoplasm"/>
    <property type="evidence" value="ECO:0007669"/>
    <property type="project" value="TreeGrafter"/>
</dbReference>
<dbReference type="PANTHER" id="PTHR48100">
    <property type="entry name" value="BROAD-SPECIFICITY PHOSPHATASE YOR283W-RELATED"/>
    <property type="match status" value="1"/>
</dbReference>
<dbReference type="STRING" id="35755.UL82_03840"/>
<evidence type="ECO:0000313" key="8">
    <source>
        <dbReference type="Proteomes" id="UP000271380"/>
    </source>
</evidence>
<dbReference type="GO" id="GO:0003676">
    <property type="term" value="F:nucleic acid binding"/>
    <property type="evidence" value="ECO:0007669"/>
    <property type="project" value="InterPro"/>
</dbReference>
<keyword evidence="5" id="KW-0413">Isomerase</keyword>
<sequence length="378" mass="41148">MKIVIEADGGSRGNPGVAGSGTVLYRDEQVIQELAYVVGNATNNVAEYHGLLNGLKAAYELGAHEVVVRMDSKLVVEQMSGRWKIKHPDMRELAMQCQQIVRNFDSISYNWIPRKNNARADELANKAMDALEKGHAIGFVSLSAPAIKKTELLASDAETTEKTPSNCPTSWNGATVAPTRFILLRHGQTPMSAQRQYSGRSNPALSEIGEQQAQRAAQAIACRGGIDAIVASPLQRCQQTAQYAATALGMDVRTIDDLIELDFGTWDGLTFSQAHEADPELHKKWLGNPQVATPGGESLQQVHRRVKKTLTALCAEYTGKTVLVVSHVTPIKSILRIALDAPAGMFHRVHLDLASISIAEFYTDGPTCVRLVNDTSHL</sequence>
<dbReference type="Pfam" id="PF13456">
    <property type="entry name" value="RVT_3"/>
    <property type="match status" value="1"/>
</dbReference>
<dbReference type="EMBL" id="LR134377">
    <property type="protein sequence ID" value="VEH06835.1"/>
    <property type="molecule type" value="Genomic_DNA"/>
</dbReference>
<dbReference type="HOGENOM" id="CLU_035712_0_0_11"/>
<reference evidence="6 8" key="2">
    <citation type="submission" date="2018-12" db="EMBL/GenBank/DDBJ databases">
        <authorList>
            <consortium name="Pathogen Informatics"/>
        </authorList>
    </citation>
    <scope>NUCLEOTIDE SEQUENCE [LARGE SCALE GENOMIC DNA]</scope>
    <source>
        <strain evidence="6 8">NCTC949</strain>
    </source>
</reference>
<evidence type="ECO:0000313" key="7">
    <source>
        <dbReference type="Proteomes" id="UP000033457"/>
    </source>
</evidence>
<dbReference type="Proteomes" id="UP000271380">
    <property type="component" value="Chromosome"/>
</dbReference>
<dbReference type="Pfam" id="PF00300">
    <property type="entry name" value="His_Phos_1"/>
    <property type="match status" value="1"/>
</dbReference>
<evidence type="ECO:0000313" key="6">
    <source>
        <dbReference type="EMBL" id="VEH06835.1"/>
    </source>
</evidence>
<dbReference type="SUPFAM" id="SSF53254">
    <property type="entry name" value="Phosphoglycerate mutase-like"/>
    <property type="match status" value="1"/>
</dbReference>
<accession>A0A0F6TDK1</accession>
<dbReference type="InterPro" id="IPR029033">
    <property type="entry name" value="His_PPase_superfam"/>
</dbReference>
<feature type="binding site" evidence="3">
    <location>
        <position position="236"/>
    </location>
    <ligand>
        <name>substrate</name>
    </ligand>
</feature>
<protein>
    <submittedName>
        <fullName evidence="6">2,3-bisphosphoglycerate-dependent phosphoglycerate mutase</fullName>
        <ecNumber evidence="6">5.4.2.1</ecNumber>
    </submittedName>
    <submittedName>
        <fullName evidence="5">Fructose-2,6-bisphosphatase</fullName>
        <ecNumber evidence="5">5.4.2.12</ecNumber>
    </submittedName>
</protein>
<dbReference type="CDD" id="cd09279">
    <property type="entry name" value="RNase_HI_like"/>
    <property type="match status" value="1"/>
</dbReference>
<feature type="active site" description="Proton donor/acceptor" evidence="2">
    <location>
        <position position="260"/>
    </location>
</feature>
<reference evidence="5 7" key="1">
    <citation type="journal article" date="2015" name="Genome Announc.">
        <title>Complete Genome Sequence of Corynebacterium kutscheri DSM 20755, a Corynebacterial Type Strain with Remarkably Low G+C Content of Chromosomal DNA.</title>
        <authorList>
            <person name="Ruckert C."/>
            <person name="Albersmeier A."/>
            <person name="Winkler A."/>
            <person name="Tauch A."/>
        </authorList>
    </citation>
    <scope>NUCLEOTIDE SEQUENCE [LARGE SCALE GENOMIC DNA]</scope>
    <source>
        <strain evidence="5 7">DSM 20755</strain>
    </source>
</reference>
<evidence type="ECO:0000259" key="4">
    <source>
        <dbReference type="PROSITE" id="PS50879"/>
    </source>
</evidence>
<dbReference type="PROSITE" id="PS50879">
    <property type="entry name" value="RNASE_H_1"/>
    <property type="match status" value="1"/>
</dbReference>
<dbReference type="InterPro" id="IPR014636">
    <property type="entry name" value="RNaseH/PGlycerate_mutase"/>
</dbReference>
<feature type="domain" description="RNase H type-1" evidence="4">
    <location>
        <begin position="1"/>
        <end position="129"/>
    </location>
</feature>
<dbReference type="InterPro" id="IPR013078">
    <property type="entry name" value="His_Pase_superF_clade-1"/>
</dbReference>
<organism evidence="5 7">
    <name type="scientific">Corynebacterium kutscheri</name>
    <dbReference type="NCBI Taxonomy" id="35755"/>
    <lineage>
        <taxon>Bacteria</taxon>
        <taxon>Bacillati</taxon>
        <taxon>Actinomycetota</taxon>
        <taxon>Actinomycetes</taxon>
        <taxon>Mycobacteriales</taxon>
        <taxon>Corynebacteriaceae</taxon>
        <taxon>Corynebacterium</taxon>
    </lineage>
</organism>
<name>A0A0F6TDK1_9CORY</name>
<dbReference type="KEGG" id="cku:UL82_03840"/>
<dbReference type="GO" id="GO:0004619">
    <property type="term" value="F:phosphoglycerate mutase activity"/>
    <property type="evidence" value="ECO:0007669"/>
    <property type="project" value="UniProtKB-EC"/>
</dbReference>
<evidence type="ECO:0000256" key="3">
    <source>
        <dbReference type="PIRSR" id="PIRSR613078-2"/>
    </source>
</evidence>
<dbReference type="EMBL" id="CP011312">
    <property type="protein sequence ID" value="AKE40974.1"/>
    <property type="molecule type" value="Genomic_DNA"/>
</dbReference>
<dbReference type="InterPro" id="IPR012337">
    <property type="entry name" value="RNaseH-like_sf"/>
</dbReference>
<dbReference type="CDD" id="cd07067">
    <property type="entry name" value="HP_PGM_like"/>
    <property type="match status" value="1"/>
</dbReference>
<dbReference type="PANTHER" id="PTHR48100:SF1">
    <property type="entry name" value="HISTIDINE PHOSPHATASE FAMILY PROTEIN-RELATED"/>
    <property type="match status" value="1"/>
</dbReference>
<feature type="active site" description="Proton donor/acceptor; for phosphatase activity" evidence="1">
    <location>
        <position position="260"/>
    </location>
</feature>
<dbReference type="GO" id="GO:0004523">
    <property type="term" value="F:RNA-DNA hybrid ribonuclease activity"/>
    <property type="evidence" value="ECO:0007669"/>
    <property type="project" value="InterPro"/>
</dbReference>
<dbReference type="EC" id="5.4.2.12" evidence="5"/>
<dbReference type="Gene3D" id="3.40.50.1240">
    <property type="entry name" value="Phosphoglycerate mutase-like"/>
    <property type="match status" value="1"/>
</dbReference>
<dbReference type="FunFam" id="3.30.420.10:FF:000076">
    <property type="entry name" value="RBR-type E3 ubiquitin transferase"/>
    <property type="match status" value="1"/>
</dbReference>
<dbReference type="SUPFAM" id="SSF53098">
    <property type="entry name" value="Ribonuclease H-like"/>
    <property type="match status" value="1"/>
</dbReference>
<evidence type="ECO:0000256" key="1">
    <source>
        <dbReference type="PIRSR" id="PIRSR036922-1"/>
    </source>
</evidence>
<dbReference type="EC" id="5.4.2.1" evidence="6"/>
<dbReference type="GO" id="GO:0016791">
    <property type="term" value="F:phosphatase activity"/>
    <property type="evidence" value="ECO:0007669"/>
    <property type="project" value="TreeGrafter"/>
</dbReference>
<dbReference type="InterPro" id="IPR050275">
    <property type="entry name" value="PGM_Phosphatase"/>
</dbReference>
<keyword evidence="7" id="KW-1185">Reference proteome</keyword>